<comment type="caution">
    <text evidence="2">The sequence shown here is derived from an EMBL/GenBank/DDBJ whole genome shotgun (WGS) entry which is preliminary data.</text>
</comment>
<evidence type="ECO:0000313" key="3">
    <source>
        <dbReference type="Proteomes" id="UP001501116"/>
    </source>
</evidence>
<reference evidence="3" key="1">
    <citation type="journal article" date="2019" name="Int. J. Syst. Evol. Microbiol.">
        <title>The Global Catalogue of Microorganisms (GCM) 10K type strain sequencing project: providing services to taxonomists for standard genome sequencing and annotation.</title>
        <authorList>
            <consortium name="The Broad Institute Genomics Platform"/>
            <consortium name="The Broad Institute Genome Sequencing Center for Infectious Disease"/>
            <person name="Wu L."/>
            <person name="Ma J."/>
        </authorList>
    </citation>
    <scope>NUCLEOTIDE SEQUENCE [LARGE SCALE GENOMIC DNA]</scope>
    <source>
        <strain evidence="3">JCM 14545</strain>
    </source>
</reference>
<accession>A0ABP5DF23</accession>
<gene>
    <name evidence="2" type="ORF">GCM10009754_63950</name>
</gene>
<dbReference type="EMBL" id="BAAANN010000031">
    <property type="protein sequence ID" value="GAA1978956.1"/>
    <property type="molecule type" value="Genomic_DNA"/>
</dbReference>
<proteinExistence type="predicted"/>
<feature type="region of interest" description="Disordered" evidence="1">
    <location>
        <begin position="1"/>
        <end position="30"/>
    </location>
</feature>
<sequence length="106" mass="11506">MHACEHPRYGLTVHPNGTGEPPGTLFSTDRARTSWKVTPANSGEGTDLTSPANPSSACSPFPSTRCSSHLTPRVEHTFERKSIQCAPALARPACPRRKKLHSYGNH</sequence>
<evidence type="ECO:0000313" key="2">
    <source>
        <dbReference type="EMBL" id="GAA1978956.1"/>
    </source>
</evidence>
<dbReference type="Proteomes" id="UP001501116">
    <property type="component" value="Unassembled WGS sequence"/>
</dbReference>
<protein>
    <submittedName>
        <fullName evidence="2">Uncharacterized protein</fullName>
    </submittedName>
</protein>
<evidence type="ECO:0000256" key="1">
    <source>
        <dbReference type="SAM" id="MobiDB-lite"/>
    </source>
</evidence>
<feature type="region of interest" description="Disordered" evidence="1">
    <location>
        <begin position="37"/>
        <end position="56"/>
    </location>
</feature>
<keyword evidence="3" id="KW-1185">Reference proteome</keyword>
<name>A0ABP5DF23_9PSEU</name>
<organism evidence="2 3">
    <name type="scientific">Amycolatopsis minnesotensis</name>
    <dbReference type="NCBI Taxonomy" id="337894"/>
    <lineage>
        <taxon>Bacteria</taxon>
        <taxon>Bacillati</taxon>
        <taxon>Actinomycetota</taxon>
        <taxon>Actinomycetes</taxon>
        <taxon>Pseudonocardiales</taxon>
        <taxon>Pseudonocardiaceae</taxon>
        <taxon>Amycolatopsis</taxon>
    </lineage>
</organism>